<reference evidence="2" key="1">
    <citation type="journal article" date="2023" name="Mol. Phylogenet. Evol.">
        <title>Genome-scale phylogeny and comparative genomics of the fungal order Sordariales.</title>
        <authorList>
            <person name="Hensen N."/>
            <person name="Bonometti L."/>
            <person name="Westerberg I."/>
            <person name="Brannstrom I.O."/>
            <person name="Guillou S."/>
            <person name="Cros-Aarteil S."/>
            <person name="Calhoun S."/>
            <person name="Haridas S."/>
            <person name="Kuo A."/>
            <person name="Mondo S."/>
            <person name="Pangilinan J."/>
            <person name="Riley R."/>
            <person name="LaButti K."/>
            <person name="Andreopoulos B."/>
            <person name="Lipzen A."/>
            <person name="Chen C."/>
            <person name="Yan M."/>
            <person name="Daum C."/>
            <person name="Ng V."/>
            <person name="Clum A."/>
            <person name="Steindorff A."/>
            <person name="Ohm R.A."/>
            <person name="Martin F."/>
            <person name="Silar P."/>
            <person name="Natvig D.O."/>
            <person name="Lalanne C."/>
            <person name="Gautier V."/>
            <person name="Ament-Velasquez S.L."/>
            <person name="Kruys A."/>
            <person name="Hutchinson M.I."/>
            <person name="Powell A.J."/>
            <person name="Barry K."/>
            <person name="Miller A.N."/>
            <person name="Grigoriev I.V."/>
            <person name="Debuchy R."/>
            <person name="Gladieux P."/>
            <person name="Hiltunen Thoren M."/>
            <person name="Johannesson H."/>
        </authorList>
    </citation>
    <scope>NUCLEOTIDE SEQUENCE</scope>
    <source>
        <strain evidence="2">PSN293</strain>
    </source>
</reference>
<dbReference type="EMBL" id="MU858182">
    <property type="protein sequence ID" value="KAK4210182.1"/>
    <property type="molecule type" value="Genomic_DNA"/>
</dbReference>
<comment type="caution">
    <text evidence="2">The sequence shown here is derived from an EMBL/GenBank/DDBJ whole genome shotgun (WGS) entry which is preliminary data.</text>
</comment>
<feature type="compositionally biased region" description="Low complexity" evidence="1">
    <location>
        <begin position="41"/>
        <end position="62"/>
    </location>
</feature>
<sequence>MDNPSEPSAKGHTRNRSAVKATRPRSSTKGPLDADEVSLNSPLSPQAQLSPQASQRNSLGPGPKSPGPSSPMPRSTTHSPAPAPPKRAPKPKDFSFLLRPENYHPLTALNLPPAFRTSTGPEQLSPDTPITDLLSRGYFRAAAISATQILTSTSPSAPSIDPTDSARIFSLLYTRLACLTLIDATPIAAQEVKILEDLNSPFYLDDTTKEHLVPWDLRVLNVRLQAIGFGDPRRSIMAYYDLARDARSQLESSISRHDNSARELWKDRLAELGIKVAGALVEMDDLAGARVHLASLGAEKGRMSMARALLWLHLGDVDAARECVVDEDEEEGVKEKVVLALCDMADGEYERALDRWLDLRDESSDDEMVGVNTAVCLLYVGRMQEGRELLEGLVDAGRSSRTLLFNLTTMYELCTDKARNLKMKLADKVAAMGETPNGWERTNADFKL</sequence>
<name>A0AAN6Y4Z0_9PEZI</name>
<evidence type="ECO:0000313" key="2">
    <source>
        <dbReference type="EMBL" id="KAK4210182.1"/>
    </source>
</evidence>
<dbReference type="GO" id="GO:0030008">
    <property type="term" value="C:TRAPP complex"/>
    <property type="evidence" value="ECO:0007669"/>
    <property type="project" value="TreeGrafter"/>
</dbReference>
<dbReference type="PANTHER" id="PTHR21581:SF6">
    <property type="entry name" value="TRAFFICKING PROTEIN PARTICLE COMPLEX SUBUNIT 12"/>
    <property type="match status" value="1"/>
</dbReference>
<proteinExistence type="predicted"/>
<dbReference type="GO" id="GO:0005794">
    <property type="term" value="C:Golgi apparatus"/>
    <property type="evidence" value="ECO:0007669"/>
    <property type="project" value="TreeGrafter"/>
</dbReference>
<accession>A0AAN6Y4Z0</accession>
<organism evidence="2 3">
    <name type="scientific">Rhypophila decipiens</name>
    <dbReference type="NCBI Taxonomy" id="261697"/>
    <lineage>
        <taxon>Eukaryota</taxon>
        <taxon>Fungi</taxon>
        <taxon>Dikarya</taxon>
        <taxon>Ascomycota</taxon>
        <taxon>Pezizomycotina</taxon>
        <taxon>Sordariomycetes</taxon>
        <taxon>Sordariomycetidae</taxon>
        <taxon>Sordariales</taxon>
        <taxon>Naviculisporaceae</taxon>
        <taxon>Rhypophila</taxon>
    </lineage>
</organism>
<dbReference type="Proteomes" id="UP001301769">
    <property type="component" value="Unassembled WGS sequence"/>
</dbReference>
<feature type="region of interest" description="Disordered" evidence="1">
    <location>
        <begin position="1"/>
        <end position="94"/>
    </location>
</feature>
<reference evidence="2" key="2">
    <citation type="submission" date="2023-05" db="EMBL/GenBank/DDBJ databases">
        <authorList>
            <consortium name="Lawrence Berkeley National Laboratory"/>
            <person name="Steindorff A."/>
            <person name="Hensen N."/>
            <person name="Bonometti L."/>
            <person name="Westerberg I."/>
            <person name="Brannstrom I.O."/>
            <person name="Guillou S."/>
            <person name="Cros-Aarteil S."/>
            <person name="Calhoun S."/>
            <person name="Haridas S."/>
            <person name="Kuo A."/>
            <person name="Mondo S."/>
            <person name="Pangilinan J."/>
            <person name="Riley R."/>
            <person name="Labutti K."/>
            <person name="Andreopoulos B."/>
            <person name="Lipzen A."/>
            <person name="Chen C."/>
            <person name="Yanf M."/>
            <person name="Daum C."/>
            <person name="Ng V."/>
            <person name="Clum A."/>
            <person name="Ohm R."/>
            <person name="Martin F."/>
            <person name="Silar P."/>
            <person name="Natvig D."/>
            <person name="Lalanne C."/>
            <person name="Gautier V."/>
            <person name="Ament-Velasquez S.L."/>
            <person name="Kruys A."/>
            <person name="Hutchinson M.I."/>
            <person name="Powell A.J."/>
            <person name="Barry K."/>
            <person name="Miller A.N."/>
            <person name="Grigoriev I.V."/>
            <person name="Debuchy R."/>
            <person name="Gladieux P."/>
            <person name="Thoren M.H."/>
            <person name="Johannesson H."/>
        </authorList>
    </citation>
    <scope>NUCLEOTIDE SEQUENCE</scope>
    <source>
        <strain evidence="2">PSN293</strain>
    </source>
</reference>
<dbReference type="AlphaFoldDB" id="A0AAN6Y4Z0"/>
<feature type="region of interest" description="Disordered" evidence="1">
    <location>
        <begin position="109"/>
        <end position="129"/>
    </location>
</feature>
<protein>
    <submittedName>
        <fullName evidence="2">Trafficking protein particle complex subunit-like protein</fullName>
    </submittedName>
</protein>
<feature type="compositionally biased region" description="Polar residues" evidence="1">
    <location>
        <begin position="116"/>
        <end position="128"/>
    </location>
</feature>
<evidence type="ECO:0000313" key="3">
    <source>
        <dbReference type="Proteomes" id="UP001301769"/>
    </source>
</evidence>
<keyword evidence="3" id="KW-1185">Reference proteome</keyword>
<gene>
    <name evidence="2" type="ORF">QBC37DRAFT_322606</name>
</gene>
<evidence type="ECO:0000256" key="1">
    <source>
        <dbReference type="SAM" id="MobiDB-lite"/>
    </source>
</evidence>
<dbReference type="PANTHER" id="PTHR21581">
    <property type="entry name" value="D-ALANYL-D-ALANINE CARBOXYPEPTIDASE"/>
    <property type="match status" value="1"/>
</dbReference>